<dbReference type="EMBL" id="CP111027">
    <property type="protein sequence ID" value="WAR29782.1"/>
    <property type="molecule type" value="Genomic_DNA"/>
</dbReference>
<sequence>MSIILNLVILAMVVQVSQAASLTFEWESLQVTKDTQACVIAKAVHNAMEVKLVASRHVLVKGKITNNTDVSFCVNHVMKHPDIKSIKQKTFNEAFGCFKIPNKVDEMQAFDSLDSEDIDVVTEYPDSDDNDVVTEYPDSDDIDTVTDSLGSDDEDAESATLELDAFSPFETEDNHPSARLLKAMLTFLKDLKEKKAM</sequence>
<keyword evidence="5" id="KW-1185">Reference proteome</keyword>
<name>A0ABY7G5R4_MYAAR</name>
<protein>
    <submittedName>
        <fullName evidence="3">Uncharacterized protein</fullName>
    </submittedName>
</protein>
<feature type="region of interest" description="Disordered" evidence="1">
    <location>
        <begin position="135"/>
        <end position="154"/>
    </location>
</feature>
<evidence type="ECO:0000313" key="3">
    <source>
        <dbReference type="EMBL" id="WAR29782.1"/>
    </source>
</evidence>
<proteinExistence type="predicted"/>
<feature type="signal peptide" evidence="2">
    <location>
        <begin position="1"/>
        <end position="19"/>
    </location>
</feature>
<feature type="chain" id="PRO_5045034280" evidence="2">
    <location>
        <begin position="20"/>
        <end position="197"/>
    </location>
</feature>
<evidence type="ECO:0000256" key="2">
    <source>
        <dbReference type="SAM" id="SignalP"/>
    </source>
</evidence>
<dbReference type="Proteomes" id="UP001164746">
    <property type="component" value="Chromosome 16"/>
</dbReference>
<evidence type="ECO:0000313" key="5">
    <source>
        <dbReference type="Proteomes" id="UP001164746"/>
    </source>
</evidence>
<accession>A0ABY7G5R4</accession>
<gene>
    <name evidence="3" type="ORF">MAR_003350</name>
    <name evidence="4" type="ORF">MAR_003393</name>
</gene>
<keyword evidence="2" id="KW-0732">Signal</keyword>
<evidence type="ECO:0000313" key="4">
    <source>
        <dbReference type="EMBL" id="WAR29825.1"/>
    </source>
</evidence>
<dbReference type="EMBL" id="CP111027">
    <property type="protein sequence ID" value="WAR29825.1"/>
    <property type="molecule type" value="Genomic_DNA"/>
</dbReference>
<evidence type="ECO:0000256" key="1">
    <source>
        <dbReference type="SAM" id="MobiDB-lite"/>
    </source>
</evidence>
<organism evidence="3 5">
    <name type="scientific">Mya arenaria</name>
    <name type="common">Soft-shell clam</name>
    <dbReference type="NCBI Taxonomy" id="6604"/>
    <lineage>
        <taxon>Eukaryota</taxon>
        <taxon>Metazoa</taxon>
        <taxon>Spiralia</taxon>
        <taxon>Lophotrochozoa</taxon>
        <taxon>Mollusca</taxon>
        <taxon>Bivalvia</taxon>
        <taxon>Autobranchia</taxon>
        <taxon>Heteroconchia</taxon>
        <taxon>Euheterodonta</taxon>
        <taxon>Imparidentia</taxon>
        <taxon>Neoheterodontei</taxon>
        <taxon>Myida</taxon>
        <taxon>Myoidea</taxon>
        <taxon>Myidae</taxon>
        <taxon>Mya</taxon>
    </lineage>
</organism>
<reference evidence="3" key="1">
    <citation type="submission" date="2022-11" db="EMBL/GenBank/DDBJ databases">
        <title>Centuries of genome instability and evolution in soft-shell clam transmissible cancer (bioRxiv).</title>
        <authorList>
            <person name="Hart S.F.M."/>
            <person name="Yonemitsu M.A."/>
            <person name="Giersch R.M."/>
            <person name="Beal B.F."/>
            <person name="Arriagada G."/>
            <person name="Davis B.W."/>
            <person name="Ostrander E.A."/>
            <person name="Goff S.P."/>
            <person name="Metzger M.J."/>
        </authorList>
    </citation>
    <scope>NUCLEOTIDE SEQUENCE</scope>
    <source>
        <strain evidence="3">MELC-2E11</strain>
        <tissue evidence="3">Siphon/mantle</tissue>
    </source>
</reference>